<gene>
    <name evidence="4" type="ORF">BJ968_003826</name>
</gene>
<feature type="domain" description="M23ase beta-sheet core" evidence="3">
    <location>
        <begin position="62"/>
        <end position="155"/>
    </location>
</feature>
<keyword evidence="1 2" id="KW-0732">Signal</keyword>
<comment type="caution">
    <text evidence="4">The sequence shown here is derived from an EMBL/GenBank/DDBJ whole genome shotgun (WGS) entry which is preliminary data.</text>
</comment>
<feature type="signal peptide" evidence="2">
    <location>
        <begin position="1"/>
        <end position="21"/>
    </location>
</feature>
<protein>
    <submittedName>
        <fullName evidence="4">Murein DD-endopeptidase MepM/ murein hydrolase activator NlpD</fullName>
    </submittedName>
</protein>
<dbReference type="AlphaFoldDB" id="A0A7Y9DPR9"/>
<name>A0A7Y9DPR9_9ACTN</name>
<organism evidence="4 5">
    <name type="scientific">Kineococcus aurantiacus</name>
    <dbReference type="NCBI Taxonomy" id="37633"/>
    <lineage>
        <taxon>Bacteria</taxon>
        <taxon>Bacillati</taxon>
        <taxon>Actinomycetota</taxon>
        <taxon>Actinomycetes</taxon>
        <taxon>Kineosporiales</taxon>
        <taxon>Kineosporiaceae</taxon>
        <taxon>Kineococcus</taxon>
    </lineage>
</organism>
<dbReference type="Gene3D" id="2.70.70.10">
    <property type="entry name" value="Glucose Permease (Domain IIA)"/>
    <property type="match status" value="1"/>
</dbReference>
<evidence type="ECO:0000313" key="4">
    <source>
        <dbReference type="EMBL" id="NYD24286.1"/>
    </source>
</evidence>
<evidence type="ECO:0000313" key="5">
    <source>
        <dbReference type="Proteomes" id="UP000521922"/>
    </source>
</evidence>
<keyword evidence="4" id="KW-0378">Hydrolase</keyword>
<dbReference type="InterPro" id="IPR050570">
    <property type="entry name" value="Cell_wall_metabolism_enzyme"/>
</dbReference>
<sequence>MLSSSVPPVLVPLAAAGLAVAALSGPPAAPGPARTPVAAWGWPVTPHRVLRGFDDVGRYAAGHRGLDLAVSPGRPVVAVAAGSVTFAGPVAGRSVVVVLHADGVRTTYEPVAPLVTAGSTVAGGQPLGVVAATPAHCAVPCLHLGARAGEVYLDPALRLRPAAPVLLPLGQA</sequence>
<dbReference type="InterPro" id="IPR016047">
    <property type="entry name" value="M23ase_b-sheet_dom"/>
</dbReference>
<dbReference type="GO" id="GO:0004222">
    <property type="term" value="F:metalloendopeptidase activity"/>
    <property type="evidence" value="ECO:0007669"/>
    <property type="project" value="TreeGrafter"/>
</dbReference>
<feature type="chain" id="PRO_5038497482" evidence="2">
    <location>
        <begin position="22"/>
        <end position="172"/>
    </location>
</feature>
<dbReference type="PANTHER" id="PTHR21666:SF289">
    <property type="entry name" value="L-ALA--D-GLU ENDOPEPTIDASE"/>
    <property type="match status" value="1"/>
</dbReference>
<dbReference type="CDD" id="cd12797">
    <property type="entry name" value="M23_peptidase"/>
    <property type="match status" value="1"/>
</dbReference>
<dbReference type="RefSeq" id="WP_218885177.1">
    <property type="nucleotide sequence ID" value="NZ_BAAAGN010000039.1"/>
</dbReference>
<dbReference type="InterPro" id="IPR011055">
    <property type="entry name" value="Dup_hybrid_motif"/>
</dbReference>
<dbReference type="Proteomes" id="UP000521922">
    <property type="component" value="Unassembled WGS sequence"/>
</dbReference>
<evidence type="ECO:0000256" key="1">
    <source>
        <dbReference type="ARBA" id="ARBA00022729"/>
    </source>
</evidence>
<accession>A0A7Y9DPR9</accession>
<dbReference type="Pfam" id="PF01551">
    <property type="entry name" value="Peptidase_M23"/>
    <property type="match status" value="1"/>
</dbReference>
<evidence type="ECO:0000259" key="3">
    <source>
        <dbReference type="Pfam" id="PF01551"/>
    </source>
</evidence>
<keyword evidence="5" id="KW-1185">Reference proteome</keyword>
<proteinExistence type="predicted"/>
<dbReference type="SUPFAM" id="SSF51261">
    <property type="entry name" value="Duplicated hybrid motif"/>
    <property type="match status" value="1"/>
</dbReference>
<dbReference type="PANTHER" id="PTHR21666">
    <property type="entry name" value="PEPTIDASE-RELATED"/>
    <property type="match status" value="1"/>
</dbReference>
<evidence type="ECO:0000256" key="2">
    <source>
        <dbReference type="SAM" id="SignalP"/>
    </source>
</evidence>
<dbReference type="EMBL" id="JACCBB010000001">
    <property type="protein sequence ID" value="NYD24286.1"/>
    <property type="molecule type" value="Genomic_DNA"/>
</dbReference>
<reference evidence="4 5" key="1">
    <citation type="submission" date="2020-07" db="EMBL/GenBank/DDBJ databases">
        <title>Sequencing the genomes of 1000 actinobacteria strains.</title>
        <authorList>
            <person name="Klenk H.-P."/>
        </authorList>
    </citation>
    <scope>NUCLEOTIDE SEQUENCE [LARGE SCALE GENOMIC DNA]</scope>
    <source>
        <strain evidence="4 5">DSM 7487</strain>
    </source>
</reference>